<reference evidence="3" key="1">
    <citation type="submission" date="2016-10" db="EMBL/GenBank/DDBJ databases">
        <authorList>
            <person name="Varghese N."/>
            <person name="Submissions S."/>
        </authorList>
    </citation>
    <scope>NUCLEOTIDE SEQUENCE [LARGE SCALE GENOMIC DNA]</scope>
    <source>
        <strain evidence="3">CGMCC 4.2126</strain>
    </source>
</reference>
<accession>A0A1I3SK36</accession>
<keyword evidence="3" id="KW-1185">Reference proteome</keyword>
<dbReference type="AlphaFoldDB" id="A0A1I3SK36"/>
<protein>
    <submittedName>
        <fullName evidence="2">Uncharacterized protein</fullName>
    </submittedName>
</protein>
<dbReference type="EMBL" id="FOQY01000010">
    <property type="protein sequence ID" value="SFJ57816.1"/>
    <property type="molecule type" value="Genomic_DNA"/>
</dbReference>
<proteinExistence type="predicted"/>
<dbReference type="RefSeq" id="WP_143120964.1">
    <property type="nucleotide sequence ID" value="NZ_FOQY01000010.1"/>
</dbReference>
<feature type="region of interest" description="Disordered" evidence="1">
    <location>
        <begin position="1"/>
        <end position="45"/>
    </location>
</feature>
<organism evidence="2 3">
    <name type="scientific">Streptosporangium canum</name>
    <dbReference type="NCBI Taxonomy" id="324952"/>
    <lineage>
        <taxon>Bacteria</taxon>
        <taxon>Bacillati</taxon>
        <taxon>Actinomycetota</taxon>
        <taxon>Actinomycetes</taxon>
        <taxon>Streptosporangiales</taxon>
        <taxon>Streptosporangiaceae</taxon>
        <taxon>Streptosporangium</taxon>
    </lineage>
</organism>
<evidence type="ECO:0000313" key="3">
    <source>
        <dbReference type="Proteomes" id="UP000199111"/>
    </source>
</evidence>
<sequence>MATPAKDPGHVRRRGHRRRGAEPARTDPPGAEPAASPDSATELARDLESGHPGWVILWRRWARRYWAFPLWIANAPEPIEAGHVQDLLAQMSDIELQHSPPATNG</sequence>
<name>A0A1I3SK36_9ACTN</name>
<evidence type="ECO:0000256" key="1">
    <source>
        <dbReference type="SAM" id="MobiDB-lite"/>
    </source>
</evidence>
<dbReference type="Proteomes" id="UP000199111">
    <property type="component" value="Unassembled WGS sequence"/>
</dbReference>
<dbReference type="GeneID" id="96303965"/>
<gene>
    <name evidence="2" type="ORF">SAMN05216275_11049</name>
</gene>
<evidence type="ECO:0000313" key="2">
    <source>
        <dbReference type="EMBL" id="SFJ57816.1"/>
    </source>
</evidence>